<sequence length="217" mass="25628">MINIQPRTREQREAQKDKDLIEKTRIDQRVGYEARGLGVGNLIHHAPPQSSLYVPENERFDKDFAIADKKQREMQLQQKEQVIEKKRMEGLDRETKKWEYQEKQEQKDQQKLINHTQALTQGKRNQNGLAYNPITLQYDKTQQGNILKEQDDQAKVRQYVRAQNLDQKGNAGFNILTGESRNGVEQIVPNHLKNQYQQKLRDHEQHLKIQTQSQFNN</sequence>
<dbReference type="OMA" id="RETKKWE"/>
<organism evidence="2 3">
    <name type="scientific">Paramecium primaurelia</name>
    <dbReference type="NCBI Taxonomy" id="5886"/>
    <lineage>
        <taxon>Eukaryota</taxon>
        <taxon>Sar</taxon>
        <taxon>Alveolata</taxon>
        <taxon>Ciliophora</taxon>
        <taxon>Intramacronucleata</taxon>
        <taxon>Oligohymenophorea</taxon>
        <taxon>Peniculida</taxon>
        <taxon>Parameciidae</taxon>
        <taxon>Paramecium</taxon>
    </lineage>
</organism>
<dbReference type="EMBL" id="CAJJDM010000079">
    <property type="protein sequence ID" value="CAD8086527.1"/>
    <property type="molecule type" value="Genomic_DNA"/>
</dbReference>
<evidence type="ECO:0000256" key="1">
    <source>
        <dbReference type="SAM" id="MobiDB-lite"/>
    </source>
</evidence>
<feature type="region of interest" description="Disordered" evidence="1">
    <location>
        <begin position="1"/>
        <end position="22"/>
    </location>
</feature>
<gene>
    <name evidence="2" type="ORF">PPRIM_AZ9-3.1.T0760255</name>
</gene>
<dbReference type="Proteomes" id="UP000688137">
    <property type="component" value="Unassembled WGS sequence"/>
</dbReference>
<comment type="caution">
    <text evidence="2">The sequence shown here is derived from an EMBL/GenBank/DDBJ whole genome shotgun (WGS) entry which is preliminary data.</text>
</comment>
<evidence type="ECO:0000313" key="2">
    <source>
        <dbReference type="EMBL" id="CAD8086527.1"/>
    </source>
</evidence>
<proteinExistence type="predicted"/>
<keyword evidence="3" id="KW-1185">Reference proteome</keyword>
<reference evidence="2" key="1">
    <citation type="submission" date="2021-01" db="EMBL/GenBank/DDBJ databases">
        <authorList>
            <consortium name="Genoscope - CEA"/>
            <person name="William W."/>
        </authorList>
    </citation>
    <scope>NUCLEOTIDE SEQUENCE</scope>
</reference>
<dbReference type="AlphaFoldDB" id="A0A8S1N011"/>
<feature type="compositionally biased region" description="Basic and acidic residues" evidence="1">
    <location>
        <begin position="7"/>
        <end position="22"/>
    </location>
</feature>
<name>A0A8S1N011_PARPR</name>
<protein>
    <submittedName>
        <fullName evidence="2">Uncharacterized protein</fullName>
    </submittedName>
</protein>
<evidence type="ECO:0000313" key="3">
    <source>
        <dbReference type="Proteomes" id="UP000688137"/>
    </source>
</evidence>
<accession>A0A8S1N011</accession>